<sequence length="137" mass="16160">MEHTGRYERKMERYVTKAVKVLFMIIFGIIMIFLMGFVFMWLWNWLMPDIFGLTTLTYWQSFGLLALAKIIFGFGGDSSKGGGHKKSKRGDKLKKYCNSKNGDSDWRHYDQFWKEEGQEAFNAYVDRIKKEDLDEGE</sequence>
<evidence type="ECO:0000313" key="2">
    <source>
        <dbReference type="EMBL" id="PWL39658.1"/>
    </source>
</evidence>
<comment type="caution">
    <text evidence="2">The sequence shown here is derived from an EMBL/GenBank/DDBJ whole genome shotgun (WGS) entry which is preliminary data.</text>
</comment>
<dbReference type="OrthoDB" id="1099872at2"/>
<dbReference type="RefSeq" id="WP_109659744.1">
    <property type="nucleotide sequence ID" value="NZ_QGEG01000001.1"/>
</dbReference>
<keyword evidence="3" id="KW-1185">Reference proteome</keyword>
<evidence type="ECO:0000256" key="1">
    <source>
        <dbReference type="SAM" id="Phobius"/>
    </source>
</evidence>
<name>A0A316L2N7_9FLAO</name>
<proteinExistence type="predicted"/>
<keyword evidence="1" id="KW-1133">Transmembrane helix</keyword>
<keyword evidence="1" id="KW-0812">Transmembrane</keyword>
<feature type="transmembrane region" description="Helical" evidence="1">
    <location>
        <begin position="21"/>
        <end position="46"/>
    </location>
</feature>
<feature type="transmembrane region" description="Helical" evidence="1">
    <location>
        <begin position="58"/>
        <end position="76"/>
    </location>
</feature>
<dbReference type="AlphaFoldDB" id="A0A316L2N7"/>
<organism evidence="2 3">
    <name type="scientific">Flagellimonas aquimarina</name>
    <dbReference type="NCBI Taxonomy" id="2201895"/>
    <lineage>
        <taxon>Bacteria</taxon>
        <taxon>Pseudomonadati</taxon>
        <taxon>Bacteroidota</taxon>
        <taxon>Flavobacteriia</taxon>
        <taxon>Flavobacteriales</taxon>
        <taxon>Flavobacteriaceae</taxon>
        <taxon>Flagellimonas</taxon>
    </lineage>
</organism>
<protein>
    <submittedName>
        <fullName evidence="2">Uncharacterized protein</fullName>
    </submittedName>
</protein>
<gene>
    <name evidence="2" type="ORF">DKG77_02160</name>
</gene>
<accession>A0A316L2N7</accession>
<evidence type="ECO:0000313" key="3">
    <source>
        <dbReference type="Proteomes" id="UP000245762"/>
    </source>
</evidence>
<keyword evidence="1" id="KW-0472">Membrane</keyword>
<reference evidence="2 3" key="1">
    <citation type="submission" date="2018-05" db="EMBL/GenBank/DDBJ databases">
        <title>Complete genome sequence of Flagellimonas aquimarina ECD12 isolated from seaweed Ecklonia cava.</title>
        <authorList>
            <person name="Choi S."/>
            <person name="Seong C."/>
        </authorList>
    </citation>
    <scope>NUCLEOTIDE SEQUENCE [LARGE SCALE GENOMIC DNA]</scope>
    <source>
        <strain evidence="2 3">ECD12</strain>
    </source>
</reference>
<dbReference type="Proteomes" id="UP000245762">
    <property type="component" value="Unassembled WGS sequence"/>
</dbReference>
<dbReference type="EMBL" id="QGEG01000001">
    <property type="protein sequence ID" value="PWL39658.1"/>
    <property type="molecule type" value="Genomic_DNA"/>
</dbReference>